<dbReference type="PANTHER" id="PTHR10443:SF12">
    <property type="entry name" value="DIPEPTIDASE"/>
    <property type="match status" value="1"/>
</dbReference>
<dbReference type="EMBL" id="SWMS01000035">
    <property type="protein sequence ID" value="TKG60633.1"/>
    <property type="molecule type" value="Genomic_DNA"/>
</dbReference>
<dbReference type="RefSeq" id="WP_137097216.1">
    <property type="nucleotide sequence ID" value="NZ_SWMS01000035.1"/>
</dbReference>
<sequence>MTRFADAHNDLLYEVAYRAHVENPFGRYWLGQLRRGNVALTVCPISAGLEQLPEGGLRVALTQCGGFHRALRENPDDLVWARGAGDLAEAERSGRIALLLSMEGTEPFGYTPALLEPFVALGVRMVGLTWNRRNPFADGLGEGESDGGLSGLGRTLVDALVDRHIAIDLAHASPRTVDQVLGRAVDGHVLVSHAACRAVYDSPRNLGDTQLTAVADAGGLIGIMPHPVTLGVDGGAATLDKAVDHLDHAREVVGVEHLAIGSDFSRQIVRSGALHVPPDVIMPDGMTFDAAVEEFEGPADFPHLAARMRARGWTAAECDAVLYDNLRAFLDRVLDHHEPSTRPAGAGHDHGMGVHHAHRH</sequence>
<dbReference type="SUPFAM" id="SSF51556">
    <property type="entry name" value="Metallo-dependent hydrolases"/>
    <property type="match status" value="1"/>
</dbReference>
<dbReference type="InterPro" id="IPR008257">
    <property type="entry name" value="Pept_M19"/>
</dbReference>
<dbReference type="Gene3D" id="3.20.20.140">
    <property type="entry name" value="Metal-dependent hydrolases"/>
    <property type="match status" value="1"/>
</dbReference>
<comment type="caution">
    <text evidence="2">The sequence shown here is derived from an EMBL/GenBank/DDBJ whole genome shotgun (WGS) entry which is preliminary data.</text>
</comment>
<organism evidence="2 3">
    <name type="scientific">Prauserella endophytica</name>
    <dbReference type="NCBI Taxonomy" id="1592324"/>
    <lineage>
        <taxon>Bacteria</taxon>
        <taxon>Bacillati</taxon>
        <taxon>Actinomycetota</taxon>
        <taxon>Actinomycetes</taxon>
        <taxon>Pseudonocardiales</taxon>
        <taxon>Pseudonocardiaceae</taxon>
        <taxon>Prauserella</taxon>
        <taxon>Prauserella coralliicola group</taxon>
    </lineage>
</organism>
<dbReference type="PROSITE" id="PS51365">
    <property type="entry name" value="RENAL_DIPEPTIDASE_2"/>
    <property type="match status" value="1"/>
</dbReference>
<proteinExistence type="predicted"/>
<reference evidence="2 3" key="1">
    <citation type="journal article" date="2015" name="Antonie Van Leeuwenhoek">
        <title>Prauserella endophytica sp. nov., an endophytic actinobacterium isolated from Tamarix taklamakanensis.</title>
        <authorList>
            <person name="Liu J.M."/>
            <person name="Habden X."/>
            <person name="Guo L."/>
            <person name="Tuo L."/>
            <person name="Jiang Z.K."/>
            <person name="Liu S.W."/>
            <person name="Liu X.F."/>
            <person name="Chen L."/>
            <person name="Li R.F."/>
            <person name="Zhang Y.Q."/>
            <person name="Sun C.H."/>
        </authorList>
    </citation>
    <scope>NUCLEOTIDE SEQUENCE [LARGE SCALE GENOMIC DNA]</scope>
    <source>
        <strain evidence="2 3">CGMCC 4.7182</strain>
    </source>
</reference>
<feature type="region of interest" description="Disordered" evidence="1">
    <location>
        <begin position="339"/>
        <end position="360"/>
    </location>
</feature>
<name>A0ABY2RV88_9PSEU</name>
<dbReference type="InterPro" id="IPR032466">
    <property type="entry name" value="Metal_Hydrolase"/>
</dbReference>
<evidence type="ECO:0000313" key="2">
    <source>
        <dbReference type="EMBL" id="TKG60633.1"/>
    </source>
</evidence>
<keyword evidence="3" id="KW-1185">Reference proteome</keyword>
<protein>
    <recommendedName>
        <fullName evidence="4">Membrane dipeptidase</fullName>
    </recommendedName>
</protein>
<evidence type="ECO:0000256" key="1">
    <source>
        <dbReference type="SAM" id="MobiDB-lite"/>
    </source>
</evidence>
<gene>
    <name evidence="2" type="ORF">FCN18_34965</name>
</gene>
<dbReference type="Pfam" id="PF01244">
    <property type="entry name" value="Peptidase_M19"/>
    <property type="match status" value="1"/>
</dbReference>
<evidence type="ECO:0008006" key="4">
    <source>
        <dbReference type="Google" id="ProtNLM"/>
    </source>
</evidence>
<accession>A0ABY2RV88</accession>
<dbReference type="PANTHER" id="PTHR10443">
    <property type="entry name" value="MICROSOMAL DIPEPTIDASE"/>
    <property type="match status" value="1"/>
</dbReference>
<evidence type="ECO:0000313" key="3">
    <source>
        <dbReference type="Proteomes" id="UP000309992"/>
    </source>
</evidence>
<dbReference type="Proteomes" id="UP000309992">
    <property type="component" value="Unassembled WGS sequence"/>
</dbReference>